<evidence type="ECO:0000313" key="2">
    <source>
        <dbReference type="Proteomes" id="UP000326601"/>
    </source>
</evidence>
<name>A0A5P8PIQ7_9CAUD</name>
<keyword evidence="2" id="KW-1185">Reference proteome</keyword>
<protein>
    <submittedName>
        <fullName evidence="1">Uncharacterized protein</fullName>
    </submittedName>
</protein>
<organism evidence="1 2">
    <name type="scientific">Stenotrophomonas phage Mendera</name>
    <dbReference type="NCBI Taxonomy" id="2650877"/>
    <lineage>
        <taxon>Viruses</taxon>
        <taxon>Duplodnaviria</taxon>
        <taxon>Heunggongvirae</taxon>
        <taxon>Uroviricota</taxon>
        <taxon>Caudoviricetes</taxon>
        <taxon>Menderavirus</taxon>
        <taxon>Menderavirus mendera</taxon>
    </lineage>
</organism>
<reference evidence="2" key="1">
    <citation type="submission" date="2019-06" db="EMBL/GenBank/DDBJ databases">
        <title>Complete genome sequence of Stenotrophomonas phage Mendera.</title>
        <authorList>
            <person name="Garza K."/>
            <person name="Newkirk H."/>
            <person name="Moreland R."/>
            <person name="Liu M."/>
            <person name="Ramsey J."/>
            <person name="Gonzalez C.F."/>
            <person name="Leavitt J."/>
        </authorList>
    </citation>
    <scope>NUCLEOTIDE SEQUENCE [LARGE SCALE GENOMIC DNA]</scope>
</reference>
<accession>A0A5P8PIQ7</accession>
<dbReference type="EMBL" id="MN098328">
    <property type="protein sequence ID" value="QFR56611.1"/>
    <property type="molecule type" value="Genomic_DNA"/>
</dbReference>
<gene>
    <name evidence="1" type="ORF">CPT_Mendera_062</name>
</gene>
<dbReference type="Proteomes" id="UP000326601">
    <property type="component" value="Segment"/>
</dbReference>
<sequence>MKDPLIEIPVLEIETAQERFFSTAAFVIGYNSGAVKFGLAYDNPAKYGRIHKGFTIPILNLEDYDIPNSDWETEFVSGWLSAVSKLYVLNYNSRTEEDRLRIAMRYLLRDNNVTKRFSETTGKPTYAELKFTVQNTHDIEDEIFKQSIQDLEMHHRFNIRQTYGLIQV</sequence>
<proteinExistence type="predicted"/>
<evidence type="ECO:0000313" key="1">
    <source>
        <dbReference type="EMBL" id="QFR56611.1"/>
    </source>
</evidence>